<comment type="caution">
    <text evidence="2">The sequence shown here is derived from an EMBL/GenBank/DDBJ whole genome shotgun (WGS) entry which is preliminary data.</text>
</comment>
<reference evidence="2 3" key="1">
    <citation type="submission" date="2016-11" db="EMBL/GenBank/DDBJ databases">
        <title>Comparative genomics of Acidibacillus ferroxidans species.</title>
        <authorList>
            <person name="Oliveira G."/>
            <person name="Nunes G."/>
            <person name="Oliveira R."/>
            <person name="Araujo F."/>
            <person name="Salim A."/>
            <person name="Scholte L."/>
            <person name="Morais D."/>
            <person name="Nancucheo I."/>
            <person name="Johnson D.B."/>
            <person name="Grail B."/>
            <person name="Bittencourt J."/>
            <person name="Valadares R."/>
        </authorList>
    </citation>
    <scope>NUCLEOTIDE SEQUENCE [LARGE SCALE GENOMIC DNA]</scope>
    <source>
        <strain evidence="2 3">Y002</strain>
    </source>
</reference>
<dbReference type="AlphaFoldDB" id="A0A2U3CPA3"/>
<evidence type="ECO:0000313" key="2">
    <source>
        <dbReference type="EMBL" id="PWI50824.1"/>
    </source>
</evidence>
<organism evidence="2 3">
    <name type="scientific">Sulfoacidibacillus thermotolerans</name>
    <name type="common">Acidibacillus sulfuroxidans</name>
    <dbReference type="NCBI Taxonomy" id="1765684"/>
    <lineage>
        <taxon>Bacteria</taxon>
        <taxon>Bacillati</taxon>
        <taxon>Bacillota</taxon>
        <taxon>Bacilli</taxon>
        <taxon>Bacillales</taxon>
        <taxon>Alicyclobacillaceae</taxon>
        <taxon>Sulfoacidibacillus</taxon>
    </lineage>
</organism>
<accession>A0A2U3CPA3</accession>
<keyword evidence="3" id="KW-1185">Reference proteome</keyword>
<dbReference type="Gene3D" id="3.10.490.10">
    <property type="entry name" value="Gamma-glutamyl cyclotransferase-like"/>
    <property type="match status" value="1"/>
</dbReference>
<sequence length="155" mass="17653">MRVFVYGTLLTGEGNHRVIAPYVHSICEGRIEGALYNSGPFPYLDVNGNGVVKGEWVTIKKGMEEKALLDLDRLEGYRGEGQMNLYDRVLVPDVNLPEIFGYVYTWPTEKSKKQLLAYPKIASGDWRKRHQETKKIAKKIDQLYFAYGSCMNAKS</sequence>
<dbReference type="Proteomes" id="UP000245380">
    <property type="component" value="Unassembled WGS sequence"/>
</dbReference>
<dbReference type="CDD" id="cd06661">
    <property type="entry name" value="GGCT_like"/>
    <property type="match status" value="1"/>
</dbReference>
<dbReference type="EMBL" id="MPDK01000095">
    <property type="protein sequence ID" value="PWI50824.1"/>
    <property type="molecule type" value="Genomic_DNA"/>
</dbReference>
<name>A0A2U3CPA3_SULT2</name>
<dbReference type="RefSeq" id="WP_109431866.1">
    <property type="nucleotide sequence ID" value="NZ_MPDK01000095.1"/>
</dbReference>
<dbReference type="InterPro" id="IPR036568">
    <property type="entry name" value="GGCT-like_sf"/>
</dbReference>
<dbReference type="InterPro" id="IPR013024">
    <property type="entry name" value="GGCT-like"/>
</dbReference>
<dbReference type="OrthoDB" id="8538589at2"/>
<proteinExistence type="predicted"/>
<dbReference type="Pfam" id="PF06094">
    <property type="entry name" value="GGACT"/>
    <property type="match status" value="1"/>
</dbReference>
<evidence type="ECO:0000313" key="3">
    <source>
        <dbReference type="Proteomes" id="UP000245380"/>
    </source>
</evidence>
<dbReference type="InterPro" id="IPR009288">
    <property type="entry name" value="AIG2-like_dom"/>
</dbReference>
<feature type="non-terminal residue" evidence="2">
    <location>
        <position position="155"/>
    </location>
</feature>
<evidence type="ECO:0000259" key="1">
    <source>
        <dbReference type="Pfam" id="PF06094"/>
    </source>
</evidence>
<feature type="domain" description="Gamma-glutamylcyclotransferase AIG2-like" evidence="1">
    <location>
        <begin position="3"/>
        <end position="128"/>
    </location>
</feature>
<dbReference type="SUPFAM" id="SSF110857">
    <property type="entry name" value="Gamma-glutamyl cyclotransferase-like"/>
    <property type="match status" value="1"/>
</dbReference>
<gene>
    <name evidence="2" type="ORF">BM613_14410</name>
</gene>
<protein>
    <recommendedName>
        <fullName evidence="1">Gamma-glutamylcyclotransferase AIG2-like domain-containing protein</fullName>
    </recommendedName>
</protein>